<evidence type="ECO:0000313" key="3">
    <source>
        <dbReference type="Proteomes" id="UP000762253"/>
    </source>
</evidence>
<evidence type="ECO:0000313" key="2">
    <source>
        <dbReference type="EMBL" id="NMF67492.1"/>
    </source>
</evidence>
<feature type="domain" description="NACHT conflict system C-terminal helical" evidence="1">
    <location>
        <begin position="25"/>
        <end position="128"/>
    </location>
</feature>
<organism evidence="2 3">
    <name type="scientific">Brasilonema octagenarum UFV-OR1</name>
    <dbReference type="NCBI Taxonomy" id="417115"/>
    <lineage>
        <taxon>Bacteria</taxon>
        <taxon>Bacillati</taxon>
        <taxon>Cyanobacteriota</taxon>
        <taxon>Cyanophyceae</taxon>
        <taxon>Nostocales</taxon>
        <taxon>Scytonemataceae</taxon>
        <taxon>Brasilonema</taxon>
        <taxon>Octagenarum group</taxon>
    </lineage>
</organism>
<feature type="non-terminal residue" evidence="2">
    <location>
        <position position="1"/>
    </location>
</feature>
<name>A0ABX1MFP6_9CYAN</name>
<sequence>PYVMKEIIDFIEGFKIDDINSALLHELQQLRAKLPSHRSQKFLNTRYEYCVEKFDRWFEDNSKDWLNKFKNILIKYRNIGQVWNFSEQQQELFHKYYVANKLLADCLNNGCKINADVRQRIESTFLLPIAEIEKRNHER</sequence>
<dbReference type="Proteomes" id="UP000762253">
    <property type="component" value="Unassembled WGS sequence"/>
</dbReference>
<accession>A0ABX1MFP6</accession>
<dbReference type="InterPro" id="IPR054501">
    <property type="entry name" value="NCH2"/>
</dbReference>
<evidence type="ECO:0000259" key="1">
    <source>
        <dbReference type="Pfam" id="PF22727"/>
    </source>
</evidence>
<dbReference type="Pfam" id="PF22727">
    <property type="entry name" value="NCH2"/>
    <property type="match status" value="1"/>
</dbReference>
<gene>
    <name evidence="2" type="ORF">DP115_34125</name>
</gene>
<dbReference type="EMBL" id="QMEC01000336">
    <property type="protein sequence ID" value="NMF67492.1"/>
    <property type="molecule type" value="Genomic_DNA"/>
</dbReference>
<comment type="caution">
    <text evidence="2">The sequence shown here is derived from an EMBL/GenBank/DDBJ whole genome shotgun (WGS) entry which is preliminary data.</text>
</comment>
<protein>
    <recommendedName>
        <fullName evidence="1">NACHT conflict system C-terminal helical domain-containing protein</fullName>
    </recommendedName>
</protein>
<keyword evidence="3" id="KW-1185">Reference proteome</keyword>
<proteinExistence type="predicted"/>
<reference evidence="2 3" key="1">
    <citation type="submission" date="2018-06" db="EMBL/GenBank/DDBJ databases">
        <title>Comparative genomics of Brasilonema spp. strains.</title>
        <authorList>
            <person name="Alvarenga D.O."/>
            <person name="Fiore M.F."/>
            <person name="Varani A.M."/>
        </authorList>
    </citation>
    <scope>NUCLEOTIDE SEQUENCE [LARGE SCALE GENOMIC DNA]</scope>
    <source>
        <strain evidence="2 3">UFV-OR1</strain>
    </source>
</reference>